<dbReference type="InterPro" id="IPR036770">
    <property type="entry name" value="Ankyrin_rpt-contain_sf"/>
</dbReference>
<feature type="repeat" description="ANK" evidence="3">
    <location>
        <begin position="268"/>
        <end position="295"/>
    </location>
</feature>
<dbReference type="EMBL" id="JAVRJZ010000020">
    <property type="protein sequence ID" value="KAK2706489.1"/>
    <property type="molecule type" value="Genomic_DNA"/>
</dbReference>
<dbReference type="Pfam" id="PF12796">
    <property type="entry name" value="Ank_2"/>
    <property type="match status" value="4"/>
</dbReference>
<dbReference type="Gene3D" id="1.25.40.20">
    <property type="entry name" value="Ankyrin repeat-containing domain"/>
    <property type="match status" value="2"/>
</dbReference>
<dbReference type="PRINTS" id="PR01415">
    <property type="entry name" value="ANKYRIN"/>
</dbReference>
<evidence type="ECO:0000256" key="3">
    <source>
        <dbReference type="PROSITE-ProRule" id="PRU00023"/>
    </source>
</evidence>
<dbReference type="InterPro" id="IPR002110">
    <property type="entry name" value="Ankyrin_rpt"/>
</dbReference>
<organism evidence="4 5">
    <name type="scientific">Artemia franciscana</name>
    <name type="common">Brine shrimp</name>
    <name type="synonym">Artemia sanfranciscana</name>
    <dbReference type="NCBI Taxonomy" id="6661"/>
    <lineage>
        <taxon>Eukaryota</taxon>
        <taxon>Metazoa</taxon>
        <taxon>Ecdysozoa</taxon>
        <taxon>Arthropoda</taxon>
        <taxon>Crustacea</taxon>
        <taxon>Branchiopoda</taxon>
        <taxon>Anostraca</taxon>
        <taxon>Artemiidae</taxon>
        <taxon>Artemia</taxon>
    </lineage>
</organism>
<dbReference type="PANTHER" id="PTHR24166:SF48">
    <property type="entry name" value="PROTEIN VAPYRIN"/>
    <property type="match status" value="1"/>
</dbReference>
<feature type="repeat" description="ANK" evidence="3">
    <location>
        <begin position="76"/>
        <end position="108"/>
    </location>
</feature>
<proteinExistence type="predicted"/>
<evidence type="ECO:0000313" key="5">
    <source>
        <dbReference type="Proteomes" id="UP001187531"/>
    </source>
</evidence>
<dbReference type="AlphaFoldDB" id="A0AA88HA30"/>
<gene>
    <name evidence="4" type="ORF">QYM36_016505</name>
</gene>
<feature type="repeat" description="ANK" evidence="3">
    <location>
        <begin position="142"/>
        <end position="169"/>
    </location>
</feature>
<comment type="caution">
    <text evidence="4">The sequence shown here is derived from an EMBL/GenBank/DDBJ whole genome shotgun (WGS) entry which is preliminary data.</text>
</comment>
<dbReference type="SMART" id="SM00248">
    <property type="entry name" value="ANK"/>
    <property type="match status" value="9"/>
</dbReference>
<keyword evidence="1" id="KW-0677">Repeat</keyword>
<dbReference type="PROSITE" id="PS50088">
    <property type="entry name" value="ANK_REPEAT"/>
    <property type="match status" value="6"/>
</dbReference>
<sequence length="457" mass="51682">MIDLNYNAAVAIIKKRKAEMQSPFLNLLILFVDSNVEYAVIELLLKAGANPKYCFQVPTYETELKQKKFFFFKQVWGQTPLHIAVRNGRIDLCDLLISYGATVDGMNLKNETPLVTAIKANNPEMVKYLLESGANPNCSQCLHHAVSEAKENLCQLLISYGANVDAINMKCETPLVTAILNNNSDMVKYLLESGANPNCAQYHFGILHVAVWRRRANLCQLLISYDAKVDALNANNTTPLVMAIQANDLDMVRYLLESGADPNCAQCMHHAAREGRADLCRLLFSYGADLNAMDANNETPLMLAIKGTSQLSRLSRLLKDSLDTVKYLIYQQIQCNVNVYSESLLMVLSMVNRCLSDRPFAQCKTLKDACRQAIIQQKQDTDLSRVYKCMKSLDIPRCLVSYLFYEEQLNFLLTLSPEKFLDLLKETDRKNLKDDSLSKRKSDEIGFEGVQSKRRKH</sequence>
<dbReference type="Proteomes" id="UP001187531">
    <property type="component" value="Unassembled WGS sequence"/>
</dbReference>
<evidence type="ECO:0000256" key="2">
    <source>
        <dbReference type="ARBA" id="ARBA00023043"/>
    </source>
</evidence>
<name>A0AA88HA30_ARTSF</name>
<feature type="repeat" description="ANK" evidence="3">
    <location>
        <begin position="109"/>
        <end position="141"/>
    </location>
</feature>
<accession>A0AA88HA30</accession>
<keyword evidence="5" id="KW-1185">Reference proteome</keyword>
<protein>
    <submittedName>
        <fullName evidence="4">Uncharacterized protein</fullName>
    </submittedName>
</protein>
<evidence type="ECO:0000256" key="1">
    <source>
        <dbReference type="ARBA" id="ARBA00022737"/>
    </source>
</evidence>
<dbReference type="PROSITE" id="PS50297">
    <property type="entry name" value="ANK_REP_REGION"/>
    <property type="match status" value="5"/>
</dbReference>
<dbReference type="SUPFAM" id="SSF48403">
    <property type="entry name" value="Ankyrin repeat"/>
    <property type="match status" value="1"/>
</dbReference>
<evidence type="ECO:0000313" key="4">
    <source>
        <dbReference type="EMBL" id="KAK2706489.1"/>
    </source>
</evidence>
<feature type="repeat" description="ANK" evidence="3">
    <location>
        <begin position="235"/>
        <end position="267"/>
    </location>
</feature>
<dbReference type="InterPro" id="IPR050889">
    <property type="entry name" value="Dendritic_Spine_Reg/Scaffold"/>
</dbReference>
<keyword evidence="2 3" id="KW-0040">ANK repeat</keyword>
<dbReference type="PANTHER" id="PTHR24166">
    <property type="entry name" value="ROLLING PEBBLES, ISOFORM B"/>
    <property type="match status" value="1"/>
</dbReference>
<feature type="repeat" description="ANK" evidence="3">
    <location>
        <begin position="170"/>
        <end position="202"/>
    </location>
</feature>
<reference evidence="4" key="1">
    <citation type="submission" date="2023-07" db="EMBL/GenBank/DDBJ databases">
        <title>Chromosome-level genome assembly of Artemia franciscana.</title>
        <authorList>
            <person name="Jo E."/>
        </authorList>
    </citation>
    <scope>NUCLEOTIDE SEQUENCE</scope>
    <source>
        <tissue evidence="4">Whole body</tissue>
    </source>
</reference>